<evidence type="ECO:0000259" key="2">
    <source>
        <dbReference type="Pfam" id="PF13280"/>
    </source>
</evidence>
<dbReference type="PROSITE" id="PS52050">
    <property type="entry name" value="WYL"/>
    <property type="match status" value="1"/>
</dbReference>
<dbReference type="InterPro" id="IPR036390">
    <property type="entry name" value="WH_DNA-bd_sf"/>
</dbReference>
<dbReference type="Pfam" id="PF13280">
    <property type="entry name" value="WYL"/>
    <property type="match status" value="1"/>
</dbReference>
<proteinExistence type="predicted"/>
<dbReference type="Pfam" id="PF08279">
    <property type="entry name" value="HTH_11"/>
    <property type="match status" value="1"/>
</dbReference>
<name>A0A1J5PCM0_NEOTH</name>
<dbReference type="InterPro" id="IPR013196">
    <property type="entry name" value="HTH_11"/>
</dbReference>
<evidence type="ECO:0000259" key="1">
    <source>
        <dbReference type="Pfam" id="PF08279"/>
    </source>
</evidence>
<dbReference type="InterPro" id="IPR057727">
    <property type="entry name" value="WCX_dom"/>
</dbReference>
<feature type="domain" description="WCX" evidence="3">
    <location>
        <begin position="256"/>
        <end position="332"/>
    </location>
</feature>
<dbReference type="AlphaFoldDB" id="A0A1J5PCM0"/>
<dbReference type="InterPro" id="IPR051534">
    <property type="entry name" value="CBASS_pafABC_assoc_protein"/>
</dbReference>
<gene>
    <name evidence="4" type="ORF">MOTE_00320</name>
</gene>
<feature type="domain" description="Helix-turn-helix type 11" evidence="1">
    <location>
        <begin position="37"/>
        <end position="77"/>
    </location>
</feature>
<dbReference type="InterPro" id="IPR036388">
    <property type="entry name" value="WH-like_DNA-bd_sf"/>
</dbReference>
<comment type="caution">
    <text evidence="4">The sequence shown here is derived from an EMBL/GenBank/DDBJ whole genome shotgun (WGS) entry which is preliminary data.</text>
</comment>
<dbReference type="PANTHER" id="PTHR34580">
    <property type="match status" value="1"/>
</dbReference>
<feature type="domain" description="WYL" evidence="2">
    <location>
        <begin position="160"/>
        <end position="227"/>
    </location>
</feature>
<evidence type="ECO:0000313" key="5">
    <source>
        <dbReference type="Proteomes" id="UP000182811"/>
    </source>
</evidence>
<dbReference type="PANTHER" id="PTHR34580:SF9">
    <property type="entry name" value="SLL5097 PROTEIN"/>
    <property type="match status" value="1"/>
</dbReference>
<dbReference type="SUPFAM" id="SSF46785">
    <property type="entry name" value="Winged helix' DNA-binding domain"/>
    <property type="match status" value="1"/>
</dbReference>
<organism evidence="4 5">
    <name type="scientific">Neomoorella thermoacetica</name>
    <name type="common">Clostridium thermoaceticum</name>
    <dbReference type="NCBI Taxonomy" id="1525"/>
    <lineage>
        <taxon>Bacteria</taxon>
        <taxon>Bacillati</taxon>
        <taxon>Bacillota</taxon>
        <taxon>Clostridia</taxon>
        <taxon>Neomoorellales</taxon>
        <taxon>Neomoorellaceae</taxon>
        <taxon>Neomoorella</taxon>
    </lineage>
</organism>
<dbReference type="Proteomes" id="UP000182811">
    <property type="component" value="Unassembled WGS sequence"/>
</dbReference>
<protein>
    <submittedName>
        <fullName evidence="4">HTH domain protein</fullName>
    </submittedName>
</protein>
<evidence type="ECO:0000259" key="3">
    <source>
        <dbReference type="Pfam" id="PF25583"/>
    </source>
</evidence>
<sequence>MAIVLKKKSMGLANVSRQSLARIYFIHRWIAAGRYPNVAFLAEHLEVSQRTVERDIQLLRDFFGAPIVYDAWRRGYRYEKTFSLPPLQLTEGEFLTLYLGQRLLSQFGGTPFGQILRNALAKLKVMLPETVSIDLESLERDISFGIEPLRGDTEQLVAVYGDLLRAIQESHSVQIIYYTASRDAVTERLIDPYHLRFFRGAWYVIAYCHYRREVRFFALDRIRQWKVTEKQFTVRPDFSLDSYLQNSLGIERGPQVHEVVIRFDAVEARWIKERHWHSSQVIEELPDGSLVLKMRLSGLQEVKRWVLGFGSQAEVLAPPELRQEVAREVATMGRLYLQGGPAGSGLF</sequence>
<dbReference type="Gene3D" id="1.10.10.10">
    <property type="entry name" value="Winged helix-like DNA-binding domain superfamily/Winged helix DNA-binding domain"/>
    <property type="match status" value="1"/>
</dbReference>
<dbReference type="Pfam" id="PF25583">
    <property type="entry name" value="WCX"/>
    <property type="match status" value="1"/>
</dbReference>
<dbReference type="EMBL" id="MDDC01000001">
    <property type="protein sequence ID" value="OIQ61469.1"/>
    <property type="molecule type" value="Genomic_DNA"/>
</dbReference>
<accession>A0A1J5PCM0</accession>
<evidence type="ECO:0000313" key="4">
    <source>
        <dbReference type="EMBL" id="OIQ61469.1"/>
    </source>
</evidence>
<reference evidence="4 5" key="1">
    <citation type="submission" date="2016-08" db="EMBL/GenBank/DDBJ databases">
        <title>Genome-based comparison of Moorella thermoacetic strains.</title>
        <authorList>
            <person name="Poehlein A."/>
            <person name="Bengelsdorf F.R."/>
            <person name="Esser C."/>
            <person name="Duerre P."/>
            <person name="Daniel R."/>
        </authorList>
    </citation>
    <scope>NUCLEOTIDE SEQUENCE [LARGE SCALE GENOMIC DNA]</scope>
    <source>
        <strain evidence="4 5">DSM 21394</strain>
    </source>
</reference>
<dbReference type="InterPro" id="IPR026881">
    <property type="entry name" value="WYL_dom"/>
</dbReference>